<feature type="transmembrane region" description="Helical" evidence="1">
    <location>
        <begin position="42"/>
        <end position="59"/>
    </location>
</feature>
<reference evidence="2" key="1">
    <citation type="submission" date="2021-06" db="EMBL/GenBank/DDBJ databases">
        <authorList>
            <person name="Kallberg Y."/>
            <person name="Tangrot J."/>
            <person name="Rosling A."/>
        </authorList>
    </citation>
    <scope>NUCLEOTIDE SEQUENCE</scope>
    <source>
        <strain evidence="2">MA453B</strain>
    </source>
</reference>
<organism evidence="2 3">
    <name type="scientific">Dentiscutata erythropus</name>
    <dbReference type="NCBI Taxonomy" id="1348616"/>
    <lineage>
        <taxon>Eukaryota</taxon>
        <taxon>Fungi</taxon>
        <taxon>Fungi incertae sedis</taxon>
        <taxon>Mucoromycota</taxon>
        <taxon>Glomeromycotina</taxon>
        <taxon>Glomeromycetes</taxon>
        <taxon>Diversisporales</taxon>
        <taxon>Gigasporaceae</taxon>
        <taxon>Dentiscutata</taxon>
    </lineage>
</organism>
<evidence type="ECO:0000313" key="3">
    <source>
        <dbReference type="Proteomes" id="UP000789405"/>
    </source>
</evidence>
<gene>
    <name evidence="2" type="ORF">DERYTH_LOCUS24935</name>
</gene>
<name>A0A9N9K5L8_9GLOM</name>
<accession>A0A9N9K5L8</accession>
<dbReference type="Proteomes" id="UP000789405">
    <property type="component" value="Unassembled WGS sequence"/>
</dbReference>
<evidence type="ECO:0000256" key="1">
    <source>
        <dbReference type="SAM" id="Phobius"/>
    </source>
</evidence>
<dbReference type="AlphaFoldDB" id="A0A9N9K5L8"/>
<protein>
    <submittedName>
        <fullName evidence="2">28252_t:CDS:1</fullName>
    </submittedName>
</protein>
<comment type="caution">
    <text evidence="2">The sequence shown here is derived from an EMBL/GenBank/DDBJ whole genome shotgun (WGS) entry which is preliminary data.</text>
</comment>
<keyword evidence="3" id="KW-1185">Reference proteome</keyword>
<dbReference type="EMBL" id="CAJVPY010044074">
    <property type="protein sequence ID" value="CAG8808664.1"/>
    <property type="molecule type" value="Genomic_DNA"/>
</dbReference>
<keyword evidence="1" id="KW-0812">Transmembrane</keyword>
<sequence>GYSNEYYPTENTIKILNISNVQYRWVDTFTPLPVAKQNAQTSDINIIIIIVSIIGVIVFI</sequence>
<keyword evidence="1" id="KW-1133">Transmembrane helix</keyword>
<proteinExistence type="predicted"/>
<feature type="non-terminal residue" evidence="2">
    <location>
        <position position="60"/>
    </location>
</feature>
<keyword evidence="1" id="KW-0472">Membrane</keyword>
<evidence type="ECO:0000313" key="2">
    <source>
        <dbReference type="EMBL" id="CAG8808664.1"/>
    </source>
</evidence>
<feature type="non-terminal residue" evidence="2">
    <location>
        <position position="1"/>
    </location>
</feature>